<evidence type="ECO:0000313" key="3">
    <source>
        <dbReference type="EMBL" id="KZX13164.1"/>
    </source>
</evidence>
<dbReference type="EMBL" id="LWMU01000057">
    <property type="protein sequence ID" value="KZX13164.1"/>
    <property type="molecule type" value="Genomic_DNA"/>
</dbReference>
<dbReference type="AlphaFoldDB" id="A0A166BCX0"/>
<feature type="transmembrane region" description="Helical" evidence="2">
    <location>
        <begin position="26"/>
        <end position="44"/>
    </location>
</feature>
<name>A0A166BCX0_METOA</name>
<keyword evidence="2" id="KW-0812">Transmembrane</keyword>
<comment type="caution">
    <text evidence="3">The sequence shown here is derived from an EMBL/GenBank/DDBJ whole genome shotgun (WGS) entry which is preliminary data.</text>
</comment>
<keyword evidence="2" id="KW-0472">Membrane</keyword>
<protein>
    <recommendedName>
        <fullName evidence="5">DUF2149 domain-containing protein</fullName>
    </recommendedName>
</protein>
<sequence length="100" mass="10789">MLRKRRRISESVDDDPMSGINNLSDAMLVLALGFLIFAIMALSVNPDIISDASSNTKDVSTSESFTQDYSNASGMEDSGYNEVGKVYEDPTTGKLVMVSG</sequence>
<organism evidence="3 4">
    <name type="scientific">Methanobrevibacter oralis</name>
    <dbReference type="NCBI Taxonomy" id="66851"/>
    <lineage>
        <taxon>Archaea</taxon>
        <taxon>Methanobacteriati</taxon>
        <taxon>Methanobacteriota</taxon>
        <taxon>Methanomada group</taxon>
        <taxon>Methanobacteria</taxon>
        <taxon>Methanobacteriales</taxon>
        <taxon>Methanobacteriaceae</taxon>
        <taxon>Methanobrevibacter</taxon>
    </lineage>
</organism>
<dbReference type="InterPro" id="IPR018676">
    <property type="entry name" value="DUF2149"/>
</dbReference>
<evidence type="ECO:0000256" key="2">
    <source>
        <dbReference type="SAM" id="Phobius"/>
    </source>
</evidence>
<feature type="region of interest" description="Disordered" evidence="1">
    <location>
        <begin position="1"/>
        <end position="20"/>
    </location>
</feature>
<evidence type="ECO:0008006" key="5">
    <source>
        <dbReference type="Google" id="ProtNLM"/>
    </source>
</evidence>
<dbReference type="Proteomes" id="UP000077428">
    <property type="component" value="Unassembled WGS sequence"/>
</dbReference>
<dbReference type="STRING" id="66851.MBORA_08400"/>
<keyword evidence="4" id="KW-1185">Reference proteome</keyword>
<dbReference type="RefSeq" id="WP_042694766.1">
    <property type="nucleotide sequence ID" value="NZ_CABMAB010000049.1"/>
</dbReference>
<evidence type="ECO:0000313" key="4">
    <source>
        <dbReference type="Proteomes" id="UP000077428"/>
    </source>
</evidence>
<dbReference type="OrthoDB" id="77610at2157"/>
<gene>
    <name evidence="3" type="ORF">MBORA_08400</name>
</gene>
<keyword evidence="2" id="KW-1133">Transmembrane helix</keyword>
<evidence type="ECO:0000256" key="1">
    <source>
        <dbReference type="SAM" id="MobiDB-lite"/>
    </source>
</evidence>
<dbReference type="PATRIC" id="fig|66851.6.peg.927"/>
<feature type="compositionally biased region" description="Polar residues" evidence="1">
    <location>
        <begin position="52"/>
        <end position="73"/>
    </location>
</feature>
<proteinExistence type="predicted"/>
<feature type="region of interest" description="Disordered" evidence="1">
    <location>
        <begin position="52"/>
        <end position="85"/>
    </location>
</feature>
<reference evidence="4" key="1">
    <citation type="journal article" date="2016" name="Genome Announc.">
        <title>Draft Genome Sequences of Methanobrevibacter curvatus DSM11111, Methanobrevibacter cuticularis DSM11139, Methanobrevibacter filiformis DSM11501, and Methanobrevibacter oralis DSM7256.</title>
        <authorList>
            <person name="Poehlein A."/>
            <person name="Seedorf H."/>
        </authorList>
    </citation>
    <scope>NUCLEOTIDE SEQUENCE [LARGE SCALE GENOMIC DNA]</scope>
    <source>
        <strain evidence="4">DSM 7256 / JCM 30027 / ZR</strain>
    </source>
</reference>
<dbReference type="Pfam" id="PF09919">
    <property type="entry name" value="DUF2149"/>
    <property type="match status" value="1"/>
</dbReference>
<accession>A0A166BCX0</accession>